<accession>A0A645ELN3</accession>
<dbReference type="InterPro" id="IPR011009">
    <property type="entry name" value="Kinase-like_dom_sf"/>
</dbReference>
<comment type="caution">
    <text evidence="2">The sequence shown here is derived from an EMBL/GenBank/DDBJ whole genome shotgun (WGS) entry which is preliminary data.</text>
</comment>
<sequence length="165" mass="19781">MDTLIQRLRTQNEIDDRGAEELYWLRDRWREQPKMWEDCQVLVHGDATPDNFLFGDNLSVISFDLERLRRADRVFDTGRIAGELKHFFLRTTGNANAGEPFIGHFLWEYACHFPDRERTFGQTSRRVPFYMGCTLLRIARNSWLDWNYRLRLIHEAKICLRRLSL</sequence>
<evidence type="ECO:0000259" key="1">
    <source>
        <dbReference type="Pfam" id="PF01636"/>
    </source>
</evidence>
<organism evidence="2">
    <name type="scientific">bioreactor metagenome</name>
    <dbReference type="NCBI Taxonomy" id="1076179"/>
    <lineage>
        <taxon>unclassified sequences</taxon>
        <taxon>metagenomes</taxon>
        <taxon>ecological metagenomes</taxon>
    </lineage>
</organism>
<reference evidence="2" key="1">
    <citation type="submission" date="2019-08" db="EMBL/GenBank/DDBJ databases">
        <authorList>
            <person name="Kucharzyk K."/>
            <person name="Murdoch R.W."/>
            <person name="Higgins S."/>
            <person name="Loffler F."/>
        </authorList>
    </citation>
    <scope>NUCLEOTIDE SEQUENCE</scope>
</reference>
<dbReference type="InterPro" id="IPR002575">
    <property type="entry name" value="Aminoglycoside_PTrfase"/>
</dbReference>
<dbReference type="AlphaFoldDB" id="A0A645ELN3"/>
<feature type="domain" description="Aminoglycoside phosphotransferase" evidence="1">
    <location>
        <begin position="13"/>
        <end position="85"/>
    </location>
</feature>
<dbReference type="Pfam" id="PF01636">
    <property type="entry name" value="APH"/>
    <property type="match status" value="1"/>
</dbReference>
<protein>
    <recommendedName>
        <fullName evidence="1">Aminoglycoside phosphotransferase domain-containing protein</fullName>
    </recommendedName>
</protein>
<gene>
    <name evidence="2" type="ORF">SDC9_150132</name>
</gene>
<evidence type="ECO:0000313" key="2">
    <source>
        <dbReference type="EMBL" id="MPN02911.1"/>
    </source>
</evidence>
<dbReference type="EMBL" id="VSSQ01048866">
    <property type="protein sequence ID" value="MPN02911.1"/>
    <property type="molecule type" value="Genomic_DNA"/>
</dbReference>
<dbReference type="SUPFAM" id="SSF56112">
    <property type="entry name" value="Protein kinase-like (PK-like)"/>
    <property type="match status" value="1"/>
</dbReference>
<proteinExistence type="predicted"/>
<name>A0A645ELN3_9ZZZZ</name>
<dbReference type="Gene3D" id="3.90.1200.10">
    <property type="match status" value="1"/>
</dbReference>